<dbReference type="InterPro" id="IPR053070">
    <property type="entry name" value="RING-type_E3_ubiquitin-ligase"/>
</dbReference>
<protein>
    <recommendedName>
        <fullName evidence="4">RING-type domain-containing protein</fullName>
    </recommendedName>
</protein>
<evidence type="ECO:0000256" key="1">
    <source>
        <dbReference type="PROSITE-ProRule" id="PRU00175"/>
    </source>
</evidence>
<keyword evidence="6" id="KW-1185">Reference proteome</keyword>
<dbReference type="Proteomes" id="UP000822688">
    <property type="component" value="Chromosome 6"/>
</dbReference>
<sequence>MMIKVPLAIGIGVITLLVFCCLWWAAWKLRHCMRAKQIFATLEEILVENRKGLKKDVVRSFPIVKTSDLNVHSSSKLKCPICWLAFRDEDIMRQLPHCDHVFHRHCIDPVLEQQIICPVCGIVLTDRPKPAEELNGNTRGSPPQRHCQIPRRGLYSAKSAPTSPKSVSTPSWVLVNRPVPLPRNTLENSSSSSDRFEIELGNPYSDSVGLSGESPLLKYLSGSHEVGDWNDVDIDDEQKCIDISFTFGTDIPVEQRQTNHSSTYEKDVDSFSFSTGAGSNGTSLQEMAVDAAAAPPVSHFRSQLRRSRGRESVTSFSSDSTGPSSTRFSRSTSRSSRITSSSSDSSFQKLAGWEYAHPHLDDVAEHLPLTKPPEQCSFDVLPVITGSGSYALKDSTRVGDNRNTYSQL</sequence>
<keyword evidence="1" id="KW-0862">Zinc</keyword>
<evidence type="ECO:0000256" key="3">
    <source>
        <dbReference type="SAM" id="Phobius"/>
    </source>
</evidence>
<evidence type="ECO:0000259" key="4">
    <source>
        <dbReference type="PROSITE" id="PS50089"/>
    </source>
</evidence>
<dbReference type="InterPro" id="IPR013083">
    <property type="entry name" value="Znf_RING/FYVE/PHD"/>
</dbReference>
<feature type="domain" description="RING-type" evidence="4">
    <location>
        <begin position="79"/>
        <end position="120"/>
    </location>
</feature>
<dbReference type="PROSITE" id="PS50089">
    <property type="entry name" value="ZF_RING_2"/>
    <property type="match status" value="1"/>
</dbReference>
<keyword evidence="3" id="KW-0812">Transmembrane</keyword>
<evidence type="ECO:0000313" key="6">
    <source>
        <dbReference type="Proteomes" id="UP000822688"/>
    </source>
</evidence>
<feature type="region of interest" description="Disordered" evidence="2">
    <location>
        <begin position="295"/>
        <end position="343"/>
    </location>
</feature>
<reference evidence="5 6" key="1">
    <citation type="submission" date="2020-06" db="EMBL/GenBank/DDBJ databases">
        <title>WGS assembly of Ceratodon purpureus strain R40.</title>
        <authorList>
            <person name="Carey S.B."/>
            <person name="Jenkins J."/>
            <person name="Shu S."/>
            <person name="Lovell J.T."/>
            <person name="Sreedasyam A."/>
            <person name="Maumus F."/>
            <person name="Tiley G.P."/>
            <person name="Fernandez-Pozo N."/>
            <person name="Barry K."/>
            <person name="Chen C."/>
            <person name="Wang M."/>
            <person name="Lipzen A."/>
            <person name="Daum C."/>
            <person name="Saski C.A."/>
            <person name="Payton A.C."/>
            <person name="Mcbreen J.C."/>
            <person name="Conrad R.E."/>
            <person name="Kollar L.M."/>
            <person name="Olsson S."/>
            <person name="Huttunen S."/>
            <person name="Landis J.B."/>
            <person name="Wickett N.J."/>
            <person name="Johnson M.G."/>
            <person name="Rensing S.A."/>
            <person name="Grimwood J."/>
            <person name="Schmutz J."/>
            <person name="Mcdaniel S.F."/>
        </authorList>
    </citation>
    <scope>NUCLEOTIDE SEQUENCE [LARGE SCALE GENOMIC DNA]</scope>
    <source>
        <strain evidence="5 6">R40</strain>
    </source>
</reference>
<organism evidence="5 6">
    <name type="scientific">Ceratodon purpureus</name>
    <name type="common">Fire moss</name>
    <name type="synonym">Dicranum purpureum</name>
    <dbReference type="NCBI Taxonomy" id="3225"/>
    <lineage>
        <taxon>Eukaryota</taxon>
        <taxon>Viridiplantae</taxon>
        <taxon>Streptophyta</taxon>
        <taxon>Embryophyta</taxon>
        <taxon>Bryophyta</taxon>
        <taxon>Bryophytina</taxon>
        <taxon>Bryopsida</taxon>
        <taxon>Dicranidae</taxon>
        <taxon>Pseudoditrichales</taxon>
        <taxon>Ditrichaceae</taxon>
        <taxon>Ceratodon</taxon>
    </lineage>
</organism>
<evidence type="ECO:0000256" key="2">
    <source>
        <dbReference type="SAM" id="MobiDB-lite"/>
    </source>
</evidence>
<dbReference type="EMBL" id="CM026427">
    <property type="protein sequence ID" value="KAG0569803.1"/>
    <property type="molecule type" value="Genomic_DNA"/>
</dbReference>
<keyword evidence="3" id="KW-1133">Transmembrane helix</keyword>
<dbReference type="Gene3D" id="3.30.40.10">
    <property type="entry name" value="Zinc/RING finger domain, C3HC4 (zinc finger)"/>
    <property type="match status" value="1"/>
</dbReference>
<proteinExistence type="predicted"/>
<dbReference type="PANTHER" id="PTHR47035:SF3">
    <property type="entry name" value="OS11G0150450 PROTEIN"/>
    <property type="match status" value="1"/>
</dbReference>
<dbReference type="SMART" id="SM00184">
    <property type="entry name" value="RING"/>
    <property type="match status" value="1"/>
</dbReference>
<keyword evidence="1" id="KW-0863">Zinc-finger</keyword>
<comment type="caution">
    <text evidence="5">The sequence shown here is derived from an EMBL/GenBank/DDBJ whole genome shotgun (WGS) entry which is preliminary data.</text>
</comment>
<dbReference type="AlphaFoldDB" id="A0A8T0HE28"/>
<dbReference type="SUPFAM" id="SSF57850">
    <property type="entry name" value="RING/U-box"/>
    <property type="match status" value="1"/>
</dbReference>
<feature type="compositionally biased region" description="Low complexity" evidence="2">
    <location>
        <begin position="312"/>
        <end position="343"/>
    </location>
</feature>
<keyword evidence="3" id="KW-0472">Membrane</keyword>
<dbReference type="GO" id="GO:0008270">
    <property type="term" value="F:zinc ion binding"/>
    <property type="evidence" value="ECO:0007669"/>
    <property type="project" value="UniProtKB-KW"/>
</dbReference>
<feature type="transmembrane region" description="Helical" evidence="3">
    <location>
        <begin position="7"/>
        <end position="27"/>
    </location>
</feature>
<dbReference type="PANTHER" id="PTHR47035">
    <property type="entry name" value="OS11G0150450 PROTEIN"/>
    <property type="match status" value="1"/>
</dbReference>
<dbReference type="InterPro" id="IPR001841">
    <property type="entry name" value="Znf_RING"/>
</dbReference>
<name>A0A8T0HE28_CERPU</name>
<evidence type="ECO:0000313" key="5">
    <source>
        <dbReference type="EMBL" id="KAG0569803.1"/>
    </source>
</evidence>
<accession>A0A8T0HE28</accession>
<keyword evidence="1" id="KW-0479">Metal-binding</keyword>
<dbReference type="Pfam" id="PF13639">
    <property type="entry name" value="zf-RING_2"/>
    <property type="match status" value="1"/>
</dbReference>
<gene>
    <name evidence="5" type="ORF">KC19_6G117500</name>
</gene>